<dbReference type="PANTHER" id="PTHR46704">
    <property type="entry name" value="CXC DOMAIN-CONTAINING PROTEIN-RELATED"/>
    <property type="match status" value="1"/>
</dbReference>
<protein>
    <submittedName>
        <fullName evidence="1">Uncharacterized protein</fullName>
    </submittedName>
</protein>
<proteinExistence type="predicted"/>
<name>A0AAD9VBU1_ACRCE</name>
<comment type="caution">
    <text evidence="1">The sequence shown here is derived from an EMBL/GenBank/DDBJ whole genome shotgun (WGS) entry which is preliminary data.</text>
</comment>
<reference evidence="1" key="1">
    <citation type="journal article" date="2023" name="G3 (Bethesda)">
        <title>Whole genome assembly and annotation of the endangered Caribbean coral Acropora cervicornis.</title>
        <authorList>
            <person name="Selwyn J.D."/>
            <person name="Vollmer S.V."/>
        </authorList>
    </citation>
    <scope>NUCLEOTIDE SEQUENCE</scope>
    <source>
        <strain evidence="1">K2</strain>
    </source>
</reference>
<dbReference type="Proteomes" id="UP001249851">
    <property type="component" value="Unassembled WGS sequence"/>
</dbReference>
<dbReference type="AlphaFoldDB" id="A0AAD9VBU1"/>
<sequence length="348" mass="38791">MKTKLKEYFGDRIIIAEINGKADVVTFLTTASTILQEYHKQRKDGLDTESEKMCIIETAAKLIKCDIKSIKCDRDWYPVIREDIQESLRFLPDSLVKLLDGILLSKNSKLKTATIGQAIMQGARPRVIIAPLQIGLEFQLHHHYASRFLIDTLSRHGVCSTHDEVLKFNENAALEQGTDIPSFEGQFVQYIADNVDHNVRTLDGRDSFHGMGMVAAVTPATTQANIVPRRNVTQEEVAKAGKVEIKPQSDSPLEELNIVYNDVLSITVQDPTANLDVLWKTSLLLSAERPAWSGLMQAVHEGNHTGKSSVLFLPMIDMTPSDVTCVMSTLNFVSRHAKSHDILTPIIT</sequence>
<dbReference type="PANTHER" id="PTHR46704:SF1">
    <property type="entry name" value="TELOMERE LENGTH REGULATION PROTEIN TEL2 HOMOLOG"/>
    <property type="match status" value="1"/>
</dbReference>
<dbReference type="EMBL" id="JARQWQ010000011">
    <property type="protein sequence ID" value="KAK2568696.1"/>
    <property type="molecule type" value="Genomic_DNA"/>
</dbReference>
<gene>
    <name evidence="1" type="ORF">P5673_006689</name>
</gene>
<organism evidence="1 2">
    <name type="scientific">Acropora cervicornis</name>
    <name type="common">Staghorn coral</name>
    <dbReference type="NCBI Taxonomy" id="6130"/>
    <lineage>
        <taxon>Eukaryota</taxon>
        <taxon>Metazoa</taxon>
        <taxon>Cnidaria</taxon>
        <taxon>Anthozoa</taxon>
        <taxon>Hexacorallia</taxon>
        <taxon>Scleractinia</taxon>
        <taxon>Astrocoeniina</taxon>
        <taxon>Acroporidae</taxon>
        <taxon>Acropora</taxon>
    </lineage>
</organism>
<reference evidence="1" key="2">
    <citation type="journal article" date="2023" name="Science">
        <title>Genomic signatures of disease resistance in endangered staghorn corals.</title>
        <authorList>
            <person name="Vollmer S.V."/>
            <person name="Selwyn J.D."/>
            <person name="Despard B.A."/>
            <person name="Roesel C.L."/>
        </authorList>
    </citation>
    <scope>NUCLEOTIDE SEQUENCE</scope>
    <source>
        <strain evidence="1">K2</strain>
    </source>
</reference>
<accession>A0AAD9VBU1</accession>
<evidence type="ECO:0000313" key="1">
    <source>
        <dbReference type="EMBL" id="KAK2568696.1"/>
    </source>
</evidence>
<evidence type="ECO:0000313" key="2">
    <source>
        <dbReference type="Proteomes" id="UP001249851"/>
    </source>
</evidence>
<keyword evidence="2" id="KW-1185">Reference proteome</keyword>